<evidence type="ECO:0000256" key="1">
    <source>
        <dbReference type="SAM" id="MobiDB-lite"/>
    </source>
</evidence>
<dbReference type="AlphaFoldDB" id="A0A8U0HQE4"/>
<organism evidence="2 3">
    <name type="scientific">Halorussus limi</name>
    <dbReference type="NCBI Taxonomy" id="2938695"/>
    <lineage>
        <taxon>Archaea</taxon>
        <taxon>Methanobacteriati</taxon>
        <taxon>Methanobacteriota</taxon>
        <taxon>Stenosarchaea group</taxon>
        <taxon>Halobacteria</taxon>
        <taxon>Halobacteriales</taxon>
        <taxon>Haladaptataceae</taxon>
        <taxon>Halorussus</taxon>
    </lineage>
</organism>
<dbReference type="RefSeq" id="WP_248649022.1">
    <property type="nucleotide sequence ID" value="NZ_CP096659.1"/>
</dbReference>
<name>A0A8U0HQE4_9EURY</name>
<dbReference type="Proteomes" id="UP000830729">
    <property type="component" value="Chromosome"/>
</dbReference>
<dbReference type="EMBL" id="CP096659">
    <property type="protein sequence ID" value="UPV72963.1"/>
    <property type="molecule type" value="Genomic_DNA"/>
</dbReference>
<dbReference type="GeneID" id="72185618"/>
<gene>
    <name evidence="2" type="ORF">M0R89_10425</name>
</gene>
<evidence type="ECO:0000313" key="2">
    <source>
        <dbReference type="EMBL" id="UPV72963.1"/>
    </source>
</evidence>
<protein>
    <submittedName>
        <fullName evidence="2">Uncharacterized protein</fullName>
    </submittedName>
</protein>
<evidence type="ECO:0000313" key="3">
    <source>
        <dbReference type="Proteomes" id="UP000830729"/>
    </source>
</evidence>
<feature type="region of interest" description="Disordered" evidence="1">
    <location>
        <begin position="332"/>
        <end position="354"/>
    </location>
</feature>
<sequence length="573" mass="62818">MTAATTESVGKDRIDRHYENAAAVYRELGRMDGLFCPATADFQRWYATKPDAPDGYAGRKRPHALGADYQQIREKLERVLYSTVNYAEQDFYMGAWKPFNYADDGGFVWPDGESPNPDYGDLRAYAPFADVDLADDVKHDRPDGEIPKDAIEDALDRYIGAFAELAGDRDAVFALDSVGGAYVMVAPSVAAPIADEFDRDDRARLMQELPARVNEWLENVSDRVTGEVPETEGVFEPDHGVNHKNRAYKAPLSLHASMDGVVTPIDTDTPAYDYTPLSAVGQAERDAAKEWAARYTSDYSDRVGALVAALWPDYSDNAETWRDALEAWLADTESDDANESDPADADVAENAPSGSVGNWNEVYRALDSLDATRVAEKTIVSSWNENATSGKGKGFYPTWGPNSNGTANYVTDDIWHDTGKDGGYGTVIEMALIGANKLNHAGATPVNGKKWFDGYRELLRLGFDLPLLKTGCDDDMSDYYAYDLKAVAVEHGLDESAVYSDPETLLKACLLARDEYDTDLSDAKPPYKALVGVAEQAGLRMEDPDDGILGENTHSLAQSVYADMNPSDVEVGQ</sequence>
<proteinExistence type="predicted"/>
<accession>A0A8U0HQE4</accession>
<keyword evidence="3" id="KW-1185">Reference proteome</keyword>
<dbReference type="KEGG" id="halx:M0R89_10425"/>
<feature type="compositionally biased region" description="Acidic residues" evidence="1">
    <location>
        <begin position="332"/>
        <end position="347"/>
    </location>
</feature>
<reference evidence="2 3" key="1">
    <citation type="submission" date="2022-04" db="EMBL/GenBank/DDBJ databases">
        <title>Diverse halophilic archaea isolated from saline environments.</title>
        <authorList>
            <person name="Cui H.-L."/>
        </authorList>
    </citation>
    <scope>NUCLEOTIDE SEQUENCE [LARGE SCALE GENOMIC DNA]</scope>
    <source>
        <strain evidence="2 3">XZYJT49</strain>
    </source>
</reference>